<organism evidence="5 6">
    <name type="scientific">Novosphingobium resinovorum</name>
    <dbReference type="NCBI Taxonomy" id="158500"/>
    <lineage>
        <taxon>Bacteria</taxon>
        <taxon>Pseudomonadati</taxon>
        <taxon>Pseudomonadota</taxon>
        <taxon>Alphaproteobacteria</taxon>
        <taxon>Sphingomonadales</taxon>
        <taxon>Sphingomonadaceae</taxon>
        <taxon>Novosphingobium</taxon>
    </lineage>
</organism>
<keyword evidence="4" id="KW-0614">Plasmid</keyword>
<dbReference type="EMBL" id="JFYZ01000026">
    <property type="protein sequence ID" value="EZP79381.1"/>
    <property type="molecule type" value="Genomic_DNA"/>
</dbReference>
<dbReference type="OrthoDB" id="9800897at2"/>
<dbReference type="InterPro" id="IPR011006">
    <property type="entry name" value="CheY-like_superfamily"/>
</dbReference>
<dbReference type="Pfam" id="PF00072">
    <property type="entry name" value="Response_reg"/>
    <property type="match status" value="1"/>
</dbReference>
<dbReference type="GO" id="GO:0016301">
    <property type="term" value="F:kinase activity"/>
    <property type="evidence" value="ECO:0007669"/>
    <property type="project" value="UniProtKB-KW"/>
</dbReference>
<evidence type="ECO:0000259" key="3">
    <source>
        <dbReference type="PROSITE" id="PS50110"/>
    </source>
</evidence>
<keyword evidence="1 2" id="KW-0597">Phosphoprotein</keyword>
<dbReference type="SMART" id="SM00448">
    <property type="entry name" value="REC"/>
    <property type="match status" value="1"/>
</dbReference>
<dbReference type="eggNOG" id="COG0745">
    <property type="taxonomic scope" value="Bacteria"/>
</dbReference>
<evidence type="ECO:0000313" key="5">
    <source>
        <dbReference type="EMBL" id="EZP79381.1"/>
    </source>
</evidence>
<accession>A0A031JNP5</accession>
<protein>
    <submittedName>
        <fullName evidence="4">Histidine kinase</fullName>
    </submittedName>
    <submittedName>
        <fullName evidence="5">Putative response regulator receiver protein</fullName>
    </submittedName>
</protein>
<dbReference type="Proteomes" id="UP000094626">
    <property type="component" value="Plasmid pSA1"/>
</dbReference>
<dbReference type="SUPFAM" id="SSF52172">
    <property type="entry name" value="CheY-like"/>
    <property type="match status" value="1"/>
</dbReference>
<evidence type="ECO:0000313" key="4">
    <source>
        <dbReference type="EMBL" id="AOR79436.1"/>
    </source>
</evidence>
<dbReference type="EMBL" id="CP017076">
    <property type="protein sequence ID" value="AOR79436.1"/>
    <property type="molecule type" value="Genomic_DNA"/>
</dbReference>
<keyword evidence="7" id="KW-1185">Reference proteome</keyword>
<dbReference type="PANTHER" id="PTHR44591">
    <property type="entry name" value="STRESS RESPONSE REGULATOR PROTEIN 1"/>
    <property type="match status" value="1"/>
</dbReference>
<evidence type="ECO:0000256" key="1">
    <source>
        <dbReference type="ARBA" id="ARBA00022553"/>
    </source>
</evidence>
<dbReference type="InterPro" id="IPR001789">
    <property type="entry name" value="Sig_transdc_resp-reg_receiver"/>
</dbReference>
<dbReference type="Gene3D" id="3.40.50.2300">
    <property type="match status" value="1"/>
</dbReference>
<dbReference type="Proteomes" id="UP000024329">
    <property type="component" value="Unassembled WGS sequence"/>
</dbReference>
<feature type="modified residue" description="4-aspartylphosphate" evidence="2">
    <location>
        <position position="51"/>
    </location>
</feature>
<dbReference type="GO" id="GO:0000160">
    <property type="term" value="P:phosphorelay signal transduction system"/>
    <property type="evidence" value="ECO:0007669"/>
    <property type="project" value="InterPro"/>
</dbReference>
<name>A0A031JNP5_9SPHN</name>
<dbReference type="InterPro" id="IPR050595">
    <property type="entry name" value="Bact_response_regulator"/>
</dbReference>
<evidence type="ECO:0000313" key="7">
    <source>
        <dbReference type="Proteomes" id="UP000094626"/>
    </source>
</evidence>
<evidence type="ECO:0000256" key="2">
    <source>
        <dbReference type="PROSITE-ProRule" id="PRU00169"/>
    </source>
</evidence>
<dbReference type="RefSeq" id="WP_036528192.1">
    <property type="nucleotide sequence ID" value="NZ_CP017076.1"/>
</dbReference>
<geneLocation type="plasmid" evidence="4 7">
    <name>pSA1</name>
</geneLocation>
<dbReference type="PANTHER" id="PTHR44591:SF3">
    <property type="entry name" value="RESPONSE REGULATORY DOMAIN-CONTAINING PROTEIN"/>
    <property type="match status" value="1"/>
</dbReference>
<reference evidence="5 6" key="1">
    <citation type="submission" date="2014-03" db="EMBL/GenBank/DDBJ databases">
        <title>Whole genome sequence of Novosphingobium resinovorum KF1.</title>
        <authorList>
            <person name="Gan H.M."/>
            <person name="Gan H.Y."/>
            <person name="Chew T.H."/>
            <person name="Savka M.A."/>
        </authorList>
    </citation>
    <scope>NUCLEOTIDE SEQUENCE [LARGE SCALE GENOMIC DNA]</scope>
    <source>
        <strain evidence="5 6">KF1</strain>
    </source>
</reference>
<dbReference type="AlphaFoldDB" id="A0A031JNP5"/>
<keyword evidence="4" id="KW-0418">Kinase</keyword>
<keyword evidence="4" id="KW-0808">Transferase</keyword>
<reference evidence="7" key="3">
    <citation type="journal article" date="2017" name="J. Biotechnol.">
        <title>Complete genome sequence of Novosphingobium resinovorum SA1, a versatile xenobiotic-degrading bacterium capable of utilizing sulfanilic acid.</title>
        <authorList>
            <person name="Hegedus B."/>
            <person name="Kos P.B."/>
            <person name="Balint B."/>
            <person name="Maroti G."/>
            <person name="Gan H.M."/>
            <person name="Perei K."/>
            <person name="Rakhely G."/>
        </authorList>
    </citation>
    <scope>NUCLEOTIDE SEQUENCE [LARGE SCALE GENOMIC DNA]</scope>
    <source>
        <strain evidence="7">SA1</strain>
    </source>
</reference>
<dbReference type="PROSITE" id="PS50110">
    <property type="entry name" value="RESPONSE_REGULATORY"/>
    <property type="match status" value="1"/>
</dbReference>
<sequence>MKIVVAEDEFLIADLLVVSLEDAGHEVHDAAHGVDALKLIRSLAPDLVITDFMMPLMTGLELAETMKADSVLQGIPIILVSGAQGAIARSRSDLFDLVFDKPYAMDRLLTAVADLGGERGQP</sequence>
<reference evidence="4" key="2">
    <citation type="submission" date="2016-08" db="EMBL/GenBank/DDBJ databases">
        <authorList>
            <person name="Seilhamer J.J."/>
        </authorList>
    </citation>
    <scope>NUCLEOTIDE SEQUENCE [LARGE SCALE GENOMIC DNA]</scope>
    <source>
        <strain evidence="4">SA1</strain>
        <plasmid evidence="4">pSA1</plasmid>
    </source>
</reference>
<feature type="domain" description="Response regulatory" evidence="3">
    <location>
        <begin position="2"/>
        <end position="116"/>
    </location>
</feature>
<gene>
    <name evidence="4" type="ORF">BES08_21645</name>
    <name evidence="5" type="ORF">BV97_04048</name>
</gene>
<proteinExistence type="predicted"/>
<evidence type="ECO:0000313" key="6">
    <source>
        <dbReference type="Proteomes" id="UP000024329"/>
    </source>
</evidence>
<dbReference type="KEGG" id="nre:BES08_21645"/>